<dbReference type="GO" id="GO:0005634">
    <property type="term" value="C:nucleus"/>
    <property type="evidence" value="ECO:0007669"/>
    <property type="project" value="TreeGrafter"/>
</dbReference>
<dbReference type="GO" id="GO:0006355">
    <property type="term" value="P:regulation of DNA-templated transcription"/>
    <property type="evidence" value="ECO:0007669"/>
    <property type="project" value="TreeGrafter"/>
</dbReference>
<feature type="domain" description="PID" evidence="4">
    <location>
        <begin position="636"/>
        <end position="761"/>
    </location>
</feature>
<evidence type="ECO:0000256" key="3">
    <source>
        <dbReference type="SAM" id="MobiDB-lite"/>
    </source>
</evidence>
<accession>A0A6I8TAU8</accession>
<keyword evidence="2" id="KW-0175">Coiled coil</keyword>
<feature type="region of interest" description="Disordered" evidence="3">
    <location>
        <begin position="388"/>
        <end position="430"/>
    </location>
</feature>
<dbReference type="InParanoid" id="A0A6I8TAU8"/>
<feature type="region of interest" description="Disordered" evidence="3">
    <location>
        <begin position="294"/>
        <end position="338"/>
    </location>
</feature>
<dbReference type="InterPro" id="IPR036020">
    <property type="entry name" value="WW_dom_sf"/>
</dbReference>
<keyword evidence="7" id="KW-1185">Reference proteome</keyword>
<dbReference type="SMART" id="SM00462">
    <property type="entry name" value="PTB"/>
    <property type="match status" value="2"/>
</dbReference>
<dbReference type="Gene3D" id="2.20.70.10">
    <property type="match status" value="1"/>
</dbReference>
<dbReference type="PROSITE" id="PS01179">
    <property type="entry name" value="PID"/>
    <property type="match status" value="2"/>
</dbReference>
<feature type="compositionally biased region" description="Low complexity" evidence="3">
    <location>
        <begin position="398"/>
        <end position="420"/>
    </location>
</feature>
<dbReference type="GO" id="GO:0001540">
    <property type="term" value="F:amyloid-beta binding"/>
    <property type="evidence" value="ECO:0007669"/>
    <property type="project" value="InterPro"/>
</dbReference>
<organism evidence="6 7">
    <name type="scientific">Aedes aegypti</name>
    <name type="common">Yellowfever mosquito</name>
    <name type="synonym">Culex aegypti</name>
    <dbReference type="NCBI Taxonomy" id="7159"/>
    <lineage>
        <taxon>Eukaryota</taxon>
        <taxon>Metazoa</taxon>
        <taxon>Ecdysozoa</taxon>
        <taxon>Arthropoda</taxon>
        <taxon>Hexapoda</taxon>
        <taxon>Insecta</taxon>
        <taxon>Pterygota</taxon>
        <taxon>Neoptera</taxon>
        <taxon>Endopterygota</taxon>
        <taxon>Diptera</taxon>
        <taxon>Nematocera</taxon>
        <taxon>Culicoidea</taxon>
        <taxon>Culicidae</taxon>
        <taxon>Culicinae</taxon>
        <taxon>Aedini</taxon>
        <taxon>Aedes</taxon>
        <taxon>Stegomyia</taxon>
    </lineage>
</organism>
<proteinExistence type="predicted"/>
<feature type="domain" description="PID" evidence="4">
    <location>
        <begin position="451"/>
        <end position="581"/>
    </location>
</feature>
<dbReference type="Pfam" id="PF00640">
    <property type="entry name" value="PID"/>
    <property type="match status" value="2"/>
</dbReference>
<feature type="domain" description="WW" evidence="5">
    <location>
        <begin position="325"/>
        <end position="357"/>
    </location>
</feature>
<feature type="compositionally biased region" description="Basic and acidic residues" evidence="3">
    <location>
        <begin position="253"/>
        <end position="263"/>
    </location>
</feature>
<dbReference type="CDD" id="cd01272">
    <property type="entry name" value="PTB1_Fe65"/>
    <property type="match status" value="1"/>
</dbReference>
<feature type="compositionally biased region" description="Acidic residues" evidence="3">
    <location>
        <begin position="298"/>
        <end position="307"/>
    </location>
</feature>
<dbReference type="InterPro" id="IPR001202">
    <property type="entry name" value="WW_dom"/>
</dbReference>
<feature type="region of interest" description="Disordered" evidence="3">
    <location>
        <begin position="242"/>
        <end position="263"/>
    </location>
</feature>
<evidence type="ECO:0000313" key="6">
    <source>
        <dbReference type="EnsemblMetazoa" id="AAEL004669-PI"/>
    </source>
</evidence>
<evidence type="ECO:0000259" key="5">
    <source>
        <dbReference type="PROSITE" id="PS50020"/>
    </source>
</evidence>
<dbReference type="FunFam" id="2.30.29.30:FF:000034">
    <property type="entry name" value="amyloid beta A4 precursor protein-binding family B member 2"/>
    <property type="match status" value="1"/>
</dbReference>
<dbReference type="EnsemblMetazoa" id="AAEL004669-RI">
    <property type="protein sequence ID" value="AAEL004669-PI"/>
    <property type="gene ID" value="AAEL004669"/>
</dbReference>
<dbReference type="SUPFAM" id="SSF51045">
    <property type="entry name" value="WW domain"/>
    <property type="match status" value="1"/>
</dbReference>
<dbReference type="FunFam" id="2.30.29.30:FF:000317">
    <property type="entry name" value="Amyloid beta A4 protein-binding family B member"/>
    <property type="match status" value="1"/>
</dbReference>
<keyword evidence="1" id="KW-0677">Repeat</keyword>
<protein>
    <submittedName>
        <fullName evidence="6">Uncharacterized protein</fullName>
    </submittedName>
</protein>
<evidence type="ECO:0000256" key="1">
    <source>
        <dbReference type="ARBA" id="ARBA00022737"/>
    </source>
</evidence>
<dbReference type="PANTHER" id="PTHR14058:SF8">
    <property type="entry name" value="PROTEIN FE65 HOMOLOG"/>
    <property type="match status" value="1"/>
</dbReference>
<dbReference type="EnsemblMetazoa" id="AAEL004669-RH">
    <property type="protein sequence ID" value="AAEL004669-PH"/>
    <property type="gene ID" value="AAEL004669"/>
</dbReference>
<dbReference type="CDD" id="cd00201">
    <property type="entry name" value="WW"/>
    <property type="match status" value="1"/>
</dbReference>
<evidence type="ECO:0000259" key="4">
    <source>
        <dbReference type="PROSITE" id="PS01179"/>
    </source>
</evidence>
<feature type="compositionally biased region" description="Basic and acidic residues" evidence="3">
    <location>
        <begin position="308"/>
        <end position="337"/>
    </location>
</feature>
<dbReference type="PROSITE" id="PS50020">
    <property type="entry name" value="WW_DOMAIN_2"/>
    <property type="match status" value="1"/>
</dbReference>
<dbReference type="CDD" id="cd01271">
    <property type="entry name" value="PTB2_Fe65"/>
    <property type="match status" value="1"/>
</dbReference>
<dbReference type="PANTHER" id="PTHR14058">
    <property type="entry name" value="AMYLOID BETA A4 PRECURSOR PROTEIN-BINDING FAMILY B"/>
    <property type="match status" value="1"/>
</dbReference>
<evidence type="ECO:0000313" key="7">
    <source>
        <dbReference type="Proteomes" id="UP000008820"/>
    </source>
</evidence>
<dbReference type="SUPFAM" id="SSF50729">
    <property type="entry name" value="PH domain-like"/>
    <property type="match status" value="2"/>
</dbReference>
<dbReference type="InterPro" id="IPR039576">
    <property type="entry name" value="APBB1/2/3"/>
</dbReference>
<dbReference type="Proteomes" id="UP000008820">
    <property type="component" value="Chromosome 3"/>
</dbReference>
<sequence length="797" mass="90107">MPDLNVLRDKLSMLLSYQHNITTVIESITNELIDFAIRKEVVELENRQLRRRNKRLNEKLTKFERAREDSARAQMSMRRFMSHGESVFNNAASSIYEQPSESTNHSRRSTWYQPAEIYYQYCGDGGQTQEHLYDAATIDENENIYEALDEIGKNFVGNFNKNGLLSYENPNYHMDPLRMERNSHLYEEIISELQQQGTLRPAGSVNLVRDPSLLGSNRKGYMDIASMAVDGKEIDNSLKDKQKLLDGSPNESETQKDEVSEKGEKIQEHEIKHIAGTLNANDLYAVPNKKKQQVGEVVADDEEEDEEEKGKQEDIEAIEDKDKTNDLPPGWEKHEDNGGPYYWHIKSGTIQREPPVWPKEPPKELKTPIAPTPRYIQNSMFSQTLVSLYGTPKPETGSSSSSSGRLHDSISSVTRSSTSSALDQEDERRRREDIALKRRSFPLKSDTERPIRFAVRSLGWVEIAEEDLTPERSSKAVNKCIVDLSLGRNEMLDVVGRWGDGKDLFMDLDEGALKLIDPETLTILNSQPIHTIRVWGVGRDNGRERDFAYVARDRLTRIHMCHVFRCDTAARTIANTLRDICKRIMIERSLQLDASSSCSGSSRCAIRPTDLPTENRRWIRHPASFPTPMEEPKKVLRAQYIGSLEVDQPTGMEVLNDAIGKLVSSTPVENWDNVNVSVAPSMISVNTSDQEARLLCECRVRYLSFLGIGKNIKNCAFIMHTAQDKFVAHVFHCEPSSGALCKTIEAACKLRYQKCLDAHPEGSGRYSADSHTPGKGIGATLKNLMSSFSLKKDKASS</sequence>
<dbReference type="Gene3D" id="2.30.29.30">
    <property type="entry name" value="Pleckstrin-homology domain (PH domain)/Phosphotyrosine-binding domain (PTB)"/>
    <property type="match status" value="2"/>
</dbReference>
<gene>
    <name evidence="6" type="primary">5565217</name>
</gene>
<reference evidence="6" key="2">
    <citation type="submission" date="2020-05" db="UniProtKB">
        <authorList>
            <consortium name="EnsemblMetazoa"/>
        </authorList>
    </citation>
    <scope>IDENTIFICATION</scope>
    <source>
        <strain evidence="6">LVP_AGWG</strain>
    </source>
</reference>
<name>A0A6I8TAU8_AEDAE</name>
<feature type="coiled-coil region" evidence="2">
    <location>
        <begin position="39"/>
        <end position="73"/>
    </location>
</feature>
<dbReference type="OrthoDB" id="10051137at2759"/>
<dbReference type="InterPro" id="IPR011993">
    <property type="entry name" value="PH-like_dom_sf"/>
</dbReference>
<dbReference type="AlphaFoldDB" id="A0A6I8TAU8"/>
<dbReference type="GO" id="GO:0005737">
    <property type="term" value="C:cytoplasm"/>
    <property type="evidence" value="ECO:0007669"/>
    <property type="project" value="TreeGrafter"/>
</dbReference>
<reference evidence="6 7" key="1">
    <citation type="submission" date="2017-06" db="EMBL/GenBank/DDBJ databases">
        <title>Aedes aegypti genome working group (AGWG) sequencing and assembly.</title>
        <authorList>
            <consortium name="Aedes aegypti Genome Working Group (AGWG)"/>
            <person name="Matthews B.J."/>
        </authorList>
    </citation>
    <scope>NUCLEOTIDE SEQUENCE [LARGE SCALE GENOMIC DNA]</scope>
    <source>
        <strain evidence="6 7">LVP_AGWG</strain>
    </source>
</reference>
<dbReference type="InterPro" id="IPR006020">
    <property type="entry name" value="PTB/PI_dom"/>
</dbReference>
<evidence type="ECO:0000256" key="2">
    <source>
        <dbReference type="SAM" id="Coils"/>
    </source>
</evidence>